<evidence type="ECO:0000313" key="2">
    <source>
        <dbReference type="EMBL" id="PNS19286.1"/>
    </source>
</evidence>
<keyword evidence="3" id="KW-1185">Reference proteome</keyword>
<dbReference type="OrthoDB" id="5320938at2759"/>
<reference evidence="2 3" key="1">
    <citation type="submission" date="2017-06" db="EMBL/GenBank/DDBJ databases">
        <title>Draft genome sequence of a variant of Elsinoe murrayae.</title>
        <authorList>
            <person name="Cheng Q."/>
        </authorList>
    </citation>
    <scope>NUCLEOTIDE SEQUENCE [LARGE SCALE GENOMIC DNA]</scope>
    <source>
        <strain evidence="2 3">CQ-2017a</strain>
    </source>
</reference>
<dbReference type="STRING" id="2082308.A0A2K1QW56"/>
<evidence type="ECO:0000256" key="1">
    <source>
        <dbReference type="SAM" id="SignalP"/>
    </source>
</evidence>
<organism evidence="2 3">
    <name type="scientific">Sphaceloma murrayae</name>
    <dbReference type="NCBI Taxonomy" id="2082308"/>
    <lineage>
        <taxon>Eukaryota</taxon>
        <taxon>Fungi</taxon>
        <taxon>Dikarya</taxon>
        <taxon>Ascomycota</taxon>
        <taxon>Pezizomycotina</taxon>
        <taxon>Dothideomycetes</taxon>
        <taxon>Dothideomycetidae</taxon>
        <taxon>Myriangiales</taxon>
        <taxon>Elsinoaceae</taxon>
        <taxon>Sphaceloma</taxon>
    </lineage>
</organism>
<comment type="caution">
    <text evidence="2">The sequence shown here is derived from an EMBL/GenBank/DDBJ whole genome shotgun (WGS) entry which is preliminary data.</text>
</comment>
<accession>A0A2K1QW56</accession>
<evidence type="ECO:0000313" key="3">
    <source>
        <dbReference type="Proteomes" id="UP000243797"/>
    </source>
</evidence>
<gene>
    <name evidence="2" type="ORF">CAC42_2463</name>
</gene>
<sequence>MKSAIASAVLSAAALVNAASIPHGHAHTHTRRAAVEKREPLQFMSASDVSRLASVVGFGGATAKPTDNLVSQPIKTGLNLAAALNPKAPVTVGGDGPFLVEFKNESPDDIVVVVWSNLNKANPWDAAIVTQNAADITHTLRANTTTTVSFNPEVAPLNKISGGWAAVYPDTIMNNGFIFEPWGEYTFTKMSVFSTTDVSRVTNMKGHKTEIHNYANKGDAKPACSSTMNKCSFVCPDPDADFCKDNAYIQNCPVGTPGTTSSSDYAHGGCAGMRDDGGFMKVSFF</sequence>
<name>A0A2K1QW56_9PEZI</name>
<protein>
    <submittedName>
        <fullName evidence="2">Uncharacterized protein</fullName>
    </submittedName>
</protein>
<feature type="signal peptide" evidence="1">
    <location>
        <begin position="1"/>
        <end position="18"/>
    </location>
</feature>
<keyword evidence="1" id="KW-0732">Signal</keyword>
<dbReference type="GO" id="GO:0005576">
    <property type="term" value="C:extracellular region"/>
    <property type="evidence" value="ECO:0007669"/>
    <property type="project" value="InterPro"/>
</dbReference>
<dbReference type="Pfam" id="PF25312">
    <property type="entry name" value="Allergen_Asp_f_4"/>
    <property type="match status" value="1"/>
</dbReference>
<proteinExistence type="predicted"/>
<dbReference type="Proteomes" id="UP000243797">
    <property type="component" value="Unassembled WGS sequence"/>
</dbReference>
<dbReference type="AlphaFoldDB" id="A0A2K1QW56"/>
<dbReference type="GO" id="GO:0019863">
    <property type="term" value="F:IgE binding"/>
    <property type="evidence" value="ECO:0007669"/>
    <property type="project" value="InterPro"/>
</dbReference>
<feature type="chain" id="PRO_5014327758" evidence="1">
    <location>
        <begin position="19"/>
        <end position="285"/>
    </location>
</feature>
<dbReference type="InterPro" id="IPR038903">
    <property type="entry name" value="Allergen_Asp_f_4"/>
</dbReference>
<dbReference type="InParanoid" id="A0A2K1QW56"/>
<dbReference type="EMBL" id="NKHZ01000032">
    <property type="protein sequence ID" value="PNS19286.1"/>
    <property type="molecule type" value="Genomic_DNA"/>
</dbReference>